<evidence type="ECO:0000256" key="2">
    <source>
        <dbReference type="ARBA" id="ARBA00023134"/>
    </source>
</evidence>
<evidence type="ECO:0008006" key="6">
    <source>
        <dbReference type="Google" id="ProtNLM"/>
    </source>
</evidence>
<evidence type="ECO:0000256" key="1">
    <source>
        <dbReference type="ARBA" id="ARBA00022741"/>
    </source>
</evidence>
<accession>X1DQQ6</accession>
<feature type="domain" description="OBG-type G" evidence="3">
    <location>
        <begin position="103"/>
        <end position="126"/>
    </location>
</feature>
<dbReference type="InterPro" id="IPR031167">
    <property type="entry name" value="G_OBG"/>
</dbReference>
<dbReference type="Gene3D" id="3.40.50.300">
    <property type="entry name" value="P-loop containing nucleotide triphosphate hydrolases"/>
    <property type="match status" value="1"/>
</dbReference>
<dbReference type="SUPFAM" id="SSF52540">
    <property type="entry name" value="P-loop containing nucleoside triphosphate hydrolases"/>
    <property type="match status" value="1"/>
</dbReference>
<dbReference type="GO" id="GO:0003924">
    <property type="term" value="F:GTPase activity"/>
    <property type="evidence" value="ECO:0007669"/>
    <property type="project" value="InterPro"/>
</dbReference>
<dbReference type="GO" id="GO:0005525">
    <property type="term" value="F:GTP binding"/>
    <property type="evidence" value="ECO:0007669"/>
    <property type="project" value="UniProtKB-KW"/>
</dbReference>
<dbReference type="Gene3D" id="2.70.210.12">
    <property type="entry name" value="GTP1/OBG domain"/>
    <property type="match status" value="1"/>
</dbReference>
<evidence type="ECO:0000259" key="3">
    <source>
        <dbReference type="PROSITE" id="PS51710"/>
    </source>
</evidence>
<name>X1DQQ6_9ZZZZ</name>
<sequence length="126" mass="13460">LDFAYLVHFKAERGKHGKGANKNGKNGKNLIINVPVGTVIKDDKGSFVTDLNQDGIEVIIANGGRGGKGNTSFVRSTLQAPSFAERGEVVRGRWIELELRLIADVGIVGFPNVGKSTLLSKLTSAK</sequence>
<dbReference type="PROSITE" id="PS51883">
    <property type="entry name" value="OBG"/>
    <property type="match status" value="1"/>
</dbReference>
<dbReference type="Pfam" id="PF01926">
    <property type="entry name" value="MMR_HSR1"/>
    <property type="match status" value="1"/>
</dbReference>
<dbReference type="InterPro" id="IPR027417">
    <property type="entry name" value="P-loop_NTPase"/>
</dbReference>
<evidence type="ECO:0000313" key="5">
    <source>
        <dbReference type="EMBL" id="GAH10570.1"/>
    </source>
</evidence>
<feature type="domain" description="Obg" evidence="4">
    <location>
        <begin position="1"/>
        <end position="102"/>
    </location>
</feature>
<evidence type="ECO:0000259" key="4">
    <source>
        <dbReference type="PROSITE" id="PS51883"/>
    </source>
</evidence>
<dbReference type="InterPro" id="IPR006169">
    <property type="entry name" value="GTP1_OBG_dom"/>
</dbReference>
<dbReference type="PANTHER" id="PTHR11702:SF31">
    <property type="entry name" value="MITOCHONDRIAL RIBOSOME-ASSOCIATED GTPASE 2"/>
    <property type="match status" value="1"/>
</dbReference>
<keyword evidence="2" id="KW-0342">GTP-binding</keyword>
<organism evidence="5">
    <name type="scientific">marine sediment metagenome</name>
    <dbReference type="NCBI Taxonomy" id="412755"/>
    <lineage>
        <taxon>unclassified sequences</taxon>
        <taxon>metagenomes</taxon>
        <taxon>ecological metagenomes</taxon>
    </lineage>
</organism>
<dbReference type="InterPro" id="IPR036726">
    <property type="entry name" value="GTP1_OBG_dom_sf"/>
</dbReference>
<feature type="non-terminal residue" evidence="5">
    <location>
        <position position="126"/>
    </location>
</feature>
<dbReference type="SUPFAM" id="SSF82051">
    <property type="entry name" value="Obg GTP-binding protein N-terminal domain"/>
    <property type="match status" value="1"/>
</dbReference>
<proteinExistence type="predicted"/>
<dbReference type="Pfam" id="PF01018">
    <property type="entry name" value="GTP1_OBG"/>
    <property type="match status" value="1"/>
</dbReference>
<gene>
    <name evidence="5" type="ORF">S01H4_64454</name>
</gene>
<feature type="non-terminal residue" evidence="5">
    <location>
        <position position="1"/>
    </location>
</feature>
<dbReference type="PANTHER" id="PTHR11702">
    <property type="entry name" value="DEVELOPMENTALLY REGULATED GTP-BINDING PROTEIN-RELATED"/>
    <property type="match status" value="1"/>
</dbReference>
<keyword evidence="1" id="KW-0547">Nucleotide-binding</keyword>
<comment type="caution">
    <text evidence="5">The sequence shown here is derived from an EMBL/GenBank/DDBJ whole genome shotgun (WGS) entry which is preliminary data.</text>
</comment>
<dbReference type="InterPro" id="IPR006073">
    <property type="entry name" value="GTP-bd"/>
</dbReference>
<reference evidence="5" key="1">
    <citation type="journal article" date="2014" name="Front. Microbiol.">
        <title>High frequency of phylogenetically diverse reductive dehalogenase-homologous genes in deep subseafloor sedimentary metagenomes.</title>
        <authorList>
            <person name="Kawai M."/>
            <person name="Futagami T."/>
            <person name="Toyoda A."/>
            <person name="Takaki Y."/>
            <person name="Nishi S."/>
            <person name="Hori S."/>
            <person name="Arai W."/>
            <person name="Tsubouchi T."/>
            <person name="Morono Y."/>
            <person name="Uchiyama I."/>
            <person name="Ito T."/>
            <person name="Fujiyama A."/>
            <person name="Inagaki F."/>
            <person name="Takami H."/>
        </authorList>
    </citation>
    <scope>NUCLEOTIDE SEQUENCE</scope>
    <source>
        <strain evidence="5">Expedition CK06-06</strain>
    </source>
</reference>
<dbReference type="AlphaFoldDB" id="X1DQQ6"/>
<dbReference type="PROSITE" id="PS51710">
    <property type="entry name" value="G_OBG"/>
    <property type="match status" value="1"/>
</dbReference>
<dbReference type="InterPro" id="IPR045086">
    <property type="entry name" value="OBG_GTPase"/>
</dbReference>
<dbReference type="EMBL" id="BART01039089">
    <property type="protein sequence ID" value="GAH10570.1"/>
    <property type="molecule type" value="Genomic_DNA"/>
</dbReference>
<protein>
    <recommendedName>
        <fullName evidence="6">Obg domain-containing protein</fullName>
    </recommendedName>
</protein>